<dbReference type="PANTHER" id="PTHR30055:SF243">
    <property type="entry name" value="HTH-TYPE TRANSCRIPTIONAL REGULATOR RV1816"/>
    <property type="match status" value="1"/>
</dbReference>
<dbReference type="GO" id="GO:0003700">
    <property type="term" value="F:DNA-binding transcription factor activity"/>
    <property type="evidence" value="ECO:0007669"/>
    <property type="project" value="TreeGrafter"/>
</dbReference>
<dbReference type="SUPFAM" id="SSF48498">
    <property type="entry name" value="Tetracyclin repressor-like, C-terminal domain"/>
    <property type="match status" value="1"/>
</dbReference>
<feature type="DNA-binding region" description="H-T-H motif" evidence="4">
    <location>
        <begin position="91"/>
        <end position="110"/>
    </location>
</feature>
<evidence type="ECO:0000313" key="7">
    <source>
        <dbReference type="Proteomes" id="UP000233786"/>
    </source>
</evidence>
<dbReference type="InterPro" id="IPR050109">
    <property type="entry name" value="HTH-type_TetR-like_transc_reg"/>
</dbReference>
<dbReference type="EMBL" id="PJNB01000001">
    <property type="protein sequence ID" value="PKW13444.1"/>
    <property type="molecule type" value="Genomic_DNA"/>
</dbReference>
<feature type="domain" description="HTH tetR-type" evidence="5">
    <location>
        <begin position="68"/>
        <end position="128"/>
    </location>
</feature>
<dbReference type="InterPro" id="IPR036271">
    <property type="entry name" value="Tet_transcr_reg_TetR-rel_C_sf"/>
</dbReference>
<reference evidence="6" key="1">
    <citation type="submission" date="2017-12" db="EMBL/GenBank/DDBJ databases">
        <title>Sequencing the genomes of 1000 Actinobacteria strains.</title>
        <authorList>
            <person name="Klenk H.-P."/>
        </authorList>
    </citation>
    <scope>NUCLEOTIDE SEQUENCE [LARGE SCALE GENOMIC DNA]</scope>
    <source>
        <strain evidence="6">DSM 44228</strain>
    </source>
</reference>
<dbReference type="Pfam" id="PF00440">
    <property type="entry name" value="TetR_N"/>
    <property type="match status" value="1"/>
</dbReference>
<dbReference type="PROSITE" id="PS50977">
    <property type="entry name" value="HTH_TETR_2"/>
    <property type="match status" value="1"/>
</dbReference>
<dbReference type="AlphaFoldDB" id="A0A2N3XRY2"/>
<protein>
    <submittedName>
        <fullName evidence="6">TetR family transcriptional regulator</fullName>
    </submittedName>
</protein>
<evidence type="ECO:0000259" key="5">
    <source>
        <dbReference type="PROSITE" id="PS50977"/>
    </source>
</evidence>
<comment type="caution">
    <text evidence="6">The sequence shown here is derived from an EMBL/GenBank/DDBJ whole genome shotgun (WGS) entry which is preliminary data.</text>
</comment>
<evidence type="ECO:0000313" key="6">
    <source>
        <dbReference type="EMBL" id="PKW13444.1"/>
    </source>
</evidence>
<proteinExistence type="predicted"/>
<sequence>MGVGDRLPLGEHRLLTVADVANSASLARWKQSGWMGHNHGRPIGEAGSSTETLEWHMTEVTRRERLRAATELEIRQHARALLVGHGRDAVTLRAIARELGITAPALYRYYESREDLLRQLCDDICADLATELHTALEPAGGEFLEKIFAVCHRFRRWALAHPEEFALVFATPQGEEGKRQQDQFAGVFLGIVGPFLVEGAMKINSEPALPFELPDLSEQQEALAAALSTEGIEVPPGALRPDAVYFLLRWWVRLYGYVALEVFGRFPFNLKYADRLFDSMLNELTHELGLA</sequence>
<dbReference type="SUPFAM" id="SSF46689">
    <property type="entry name" value="Homeodomain-like"/>
    <property type="match status" value="1"/>
</dbReference>
<dbReference type="Proteomes" id="UP000233786">
    <property type="component" value="Unassembled WGS sequence"/>
</dbReference>
<keyword evidence="2 4" id="KW-0238">DNA-binding</keyword>
<dbReference type="Pfam" id="PF13305">
    <property type="entry name" value="TetR_C_33"/>
    <property type="match status" value="1"/>
</dbReference>
<dbReference type="InterPro" id="IPR025996">
    <property type="entry name" value="MT1864/Rv1816-like_C"/>
</dbReference>
<name>A0A2N3XRY2_SACSN</name>
<keyword evidence="1" id="KW-0805">Transcription regulation</keyword>
<keyword evidence="7" id="KW-1185">Reference proteome</keyword>
<dbReference type="InterPro" id="IPR009057">
    <property type="entry name" value="Homeodomain-like_sf"/>
</dbReference>
<dbReference type="InterPro" id="IPR001647">
    <property type="entry name" value="HTH_TetR"/>
</dbReference>
<dbReference type="PANTHER" id="PTHR30055">
    <property type="entry name" value="HTH-TYPE TRANSCRIPTIONAL REGULATOR RUTR"/>
    <property type="match status" value="1"/>
</dbReference>
<organism evidence="6 7">
    <name type="scientific">Saccharopolyspora spinosa</name>
    <dbReference type="NCBI Taxonomy" id="60894"/>
    <lineage>
        <taxon>Bacteria</taxon>
        <taxon>Bacillati</taxon>
        <taxon>Actinomycetota</taxon>
        <taxon>Actinomycetes</taxon>
        <taxon>Pseudonocardiales</taxon>
        <taxon>Pseudonocardiaceae</taxon>
        <taxon>Saccharopolyspora</taxon>
    </lineage>
</organism>
<accession>A0A2N3XRY2</accession>
<dbReference type="GO" id="GO:0000976">
    <property type="term" value="F:transcription cis-regulatory region binding"/>
    <property type="evidence" value="ECO:0007669"/>
    <property type="project" value="TreeGrafter"/>
</dbReference>
<evidence type="ECO:0000256" key="4">
    <source>
        <dbReference type="PROSITE-ProRule" id="PRU00335"/>
    </source>
</evidence>
<gene>
    <name evidence="6" type="ORF">A8926_0971</name>
</gene>
<dbReference type="Gene3D" id="1.10.357.10">
    <property type="entry name" value="Tetracycline Repressor, domain 2"/>
    <property type="match status" value="1"/>
</dbReference>
<evidence type="ECO:0000256" key="1">
    <source>
        <dbReference type="ARBA" id="ARBA00023015"/>
    </source>
</evidence>
<keyword evidence="3" id="KW-0804">Transcription</keyword>
<evidence type="ECO:0000256" key="2">
    <source>
        <dbReference type="ARBA" id="ARBA00023125"/>
    </source>
</evidence>
<dbReference type="STRING" id="994479.GCA_000194155_06365"/>
<evidence type="ECO:0000256" key="3">
    <source>
        <dbReference type="ARBA" id="ARBA00023163"/>
    </source>
</evidence>